<evidence type="ECO:0000313" key="5">
    <source>
        <dbReference type="Proteomes" id="UP000221961"/>
    </source>
</evidence>
<dbReference type="EMBL" id="CP023778">
    <property type="protein sequence ID" value="ATL72200.1"/>
    <property type="molecule type" value="Genomic_DNA"/>
</dbReference>
<sequence>MPRGVAIPEIRQQLFAAAERVIIRDGPSKLGGRAVTGEAGVATGLLYAHFSDLDGFLTSFAVDRAFVISAEVATLPERAGRGDIVATVCEAVLATPLVTVMAVTRLLVARPELNGRVREVLGARTGGLEAIESAAAAYLAAEQRLGRVAATAAPEPLSHALVGSVHYTVLRADSESLARERIRQVVAAVLAGFVTTAARR</sequence>
<dbReference type="InterPro" id="IPR001647">
    <property type="entry name" value="HTH_TetR"/>
</dbReference>
<dbReference type="Gene3D" id="1.10.357.10">
    <property type="entry name" value="Tetracycline Repressor, domain 2"/>
    <property type="match status" value="1"/>
</dbReference>
<dbReference type="KEGG" id="ntp:CRH09_29360"/>
<proteinExistence type="predicted"/>
<gene>
    <name evidence="4" type="ORF">CRH09_29360</name>
</gene>
<evidence type="ECO:0000313" key="4">
    <source>
        <dbReference type="EMBL" id="ATL72200.1"/>
    </source>
</evidence>
<dbReference type="GO" id="GO:0003677">
    <property type="term" value="F:DNA binding"/>
    <property type="evidence" value="ECO:0007669"/>
    <property type="project" value="UniProtKB-UniRule"/>
</dbReference>
<dbReference type="AlphaFoldDB" id="A0A291RY15"/>
<dbReference type="PROSITE" id="PS50977">
    <property type="entry name" value="HTH_TETR_2"/>
    <property type="match status" value="1"/>
</dbReference>
<dbReference type="Proteomes" id="UP000221961">
    <property type="component" value="Chromosome"/>
</dbReference>
<feature type="DNA-binding region" description="H-T-H motif" evidence="2">
    <location>
        <begin position="31"/>
        <end position="50"/>
    </location>
</feature>
<dbReference type="SUPFAM" id="SSF48498">
    <property type="entry name" value="Tetracyclin repressor-like, C-terminal domain"/>
    <property type="match status" value="1"/>
</dbReference>
<dbReference type="Pfam" id="PF00440">
    <property type="entry name" value="TetR_N"/>
    <property type="match status" value="1"/>
</dbReference>
<keyword evidence="1 2" id="KW-0238">DNA-binding</keyword>
<name>A0A291RY15_9NOCA</name>
<dbReference type="GeneID" id="88361404"/>
<dbReference type="InterPro" id="IPR009057">
    <property type="entry name" value="Homeodomain-like_sf"/>
</dbReference>
<evidence type="ECO:0000259" key="3">
    <source>
        <dbReference type="PROSITE" id="PS50977"/>
    </source>
</evidence>
<accession>A0A291RY15</accession>
<evidence type="ECO:0000256" key="2">
    <source>
        <dbReference type="PROSITE-ProRule" id="PRU00335"/>
    </source>
</evidence>
<dbReference type="InterPro" id="IPR036271">
    <property type="entry name" value="Tet_transcr_reg_TetR-rel_C_sf"/>
</dbReference>
<reference evidence="4 5" key="1">
    <citation type="submission" date="2017-10" db="EMBL/GenBank/DDBJ databases">
        <title>Comparative genomics between pathogenic Norcardia.</title>
        <authorList>
            <person name="Zeng L."/>
        </authorList>
    </citation>
    <scope>NUCLEOTIDE SEQUENCE [LARGE SCALE GENOMIC DNA]</scope>
    <source>
        <strain evidence="4 5">NC_YFY_NT001</strain>
    </source>
</reference>
<dbReference type="RefSeq" id="WP_098699021.1">
    <property type="nucleotide sequence ID" value="NZ_CP023778.1"/>
</dbReference>
<protein>
    <submittedName>
        <fullName evidence="4">TetR family transcriptional regulator</fullName>
    </submittedName>
</protein>
<feature type="domain" description="HTH tetR-type" evidence="3">
    <location>
        <begin position="8"/>
        <end position="68"/>
    </location>
</feature>
<evidence type="ECO:0000256" key="1">
    <source>
        <dbReference type="ARBA" id="ARBA00023125"/>
    </source>
</evidence>
<dbReference type="SUPFAM" id="SSF46689">
    <property type="entry name" value="Homeodomain-like"/>
    <property type="match status" value="1"/>
</dbReference>
<organism evidence="4 5">
    <name type="scientific">Nocardia terpenica</name>
    <dbReference type="NCBI Taxonomy" id="455432"/>
    <lineage>
        <taxon>Bacteria</taxon>
        <taxon>Bacillati</taxon>
        <taxon>Actinomycetota</taxon>
        <taxon>Actinomycetes</taxon>
        <taxon>Mycobacteriales</taxon>
        <taxon>Nocardiaceae</taxon>
        <taxon>Nocardia</taxon>
    </lineage>
</organism>